<organism evidence="2 3">
    <name type="scientific">Salix viminalis</name>
    <name type="common">Common osier</name>
    <name type="synonym">Basket willow</name>
    <dbReference type="NCBI Taxonomy" id="40686"/>
    <lineage>
        <taxon>Eukaryota</taxon>
        <taxon>Viridiplantae</taxon>
        <taxon>Streptophyta</taxon>
        <taxon>Embryophyta</taxon>
        <taxon>Tracheophyta</taxon>
        <taxon>Spermatophyta</taxon>
        <taxon>Magnoliopsida</taxon>
        <taxon>eudicotyledons</taxon>
        <taxon>Gunneridae</taxon>
        <taxon>Pentapetalae</taxon>
        <taxon>rosids</taxon>
        <taxon>fabids</taxon>
        <taxon>Malpighiales</taxon>
        <taxon>Salicaceae</taxon>
        <taxon>Saliceae</taxon>
        <taxon>Salix</taxon>
    </lineage>
</organism>
<feature type="region of interest" description="Disordered" evidence="1">
    <location>
        <begin position="381"/>
        <end position="422"/>
    </location>
</feature>
<dbReference type="SUPFAM" id="SSF52151">
    <property type="entry name" value="FabD/lysophospholipase-like"/>
    <property type="match status" value="1"/>
</dbReference>
<accession>A0A9Q0ZWM6</accession>
<dbReference type="OrthoDB" id="1722694at2759"/>
<dbReference type="AlphaFoldDB" id="A0A9Q0ZWM6"/>
<reference evidence="2" key="2">
    <citation type="journal article" date="2023" name="Int. J. Mol. Sci.">
        <title>De Novo Assembly and Annotation of 11 Diverse Shrub Willow (Salix) Genomes Reveals Novel Gene Organization in Sex-Linked Regions.</title>
        <authorList>
            <person name="Hyden B."/>
            <person name="Feng K."/>
            <person name="Yates T.B."/>
            <person name="Jawdy S."/>
            <person name="Cereghino C."/>
            <person name="Smart L.B."/>
            <person name="Muchero W."/>
        </authorList>
    </citation>
    <scope>NUCLEOTIDE SEQUENCE [LARGE SCALE GENOMIC DNA]</scope>
    <source>
        <tissue evidence="2">Shoot tip</tissue>
    </source>
</reference>
<feature type="compositionally biased region" description="Polar residues" evidence="1">
    <location>
        <begin position="408"/>
        <end position="422"/>
    </location>
</feature>
<dbReference type="PANTHER" id="PTHR14226:SF10">
    <property type="entry name" value="TRIACYLGLYCEROL LIPASE 4-RELATED"/>
    <property type="match status" value="1"/>
</dbReference>
<evidence type="ECO:0000256" key="1">
    <source>
        <dbReference type="SAM" id="MobiDB-lite"/>
    </source>
</evidence>
<keyword evidence="3" id="KW-1185">Reference proteome</keyword>
<dbReference type="PANTHER" id="PTHR14226">
    <property type="entry name" value="NEUROPATHY TARGET ESTERASE/SWISS CHEESE D.MELANOGASTER"/>
    <property type="match status" value="1"/>
</dbReference>
<evidence type="ECO:0000313" key="2">
    <source>
        <dbReference type="EMBL" id="KAJ6749670.1"/>
    </source>
</evidence>
<protein>
    <submittedName>
        <fullName evidence="2">Uncharacterized protein</fullName>
    </submittedName>
</protein>
<comment type="caution">
    <text evidence="2">The sequence shown here is derived from an EMBL/GenBank/DDBJ whole genome shotgun (WGS) entry which is preliminary data.</text>
</comment>
<name>A0A9Q0ZWM6_SALVM</name>
<dbReference type="Proteomes" id="UP001151529">
    <property type="component" value="Chromosome 16"/>
</dbReference>
<reference evidence="2" key="1">
    <citation type="submission" date="2022-11" db="EMBL/GenBank/DDBJ databases">
        <authorList>
            <person name="Hyden B.L."/>
            <person name="Feng K."/>
            <person name="Yates T."/>
            <person name="Jawdy S."/>
            <person name="Smart L.B."/>
            <person name="Muchero W."/>
        </authorList>
    </citation>
    <scope>NUCLEOTIDE SEQUENCE</scope>
    <source>
        <tissue evidence="2">Shoot tip</tissue>
    </source>
</reference>
<feature type="region of interest" description="Disordered" evidence="1">
    <location>
        <begin position="246"/>
        <end position="277"/>
    </location>
</feature>
<proteinExistence type="predicted"/>
<evidence type="ECO:0000313" key="3">
    <source>
        <dbReference type="Proteomes" id="UP001151529"/>
    </source>
</evidence>
<sequence length="422" mass="46950">MRRWRDGSLEIDLPMIQLKELFNVNHFIVSQANPHIAPLLRLKDIVRAYGGSFAAKGMRRIDFFLQLHVFLVGVELMVLDLAHLTEMEVKHRFNQVLELGFPLGGLAKLFAQDWEGDVTVVIPATLAQYSKIIQNPTHVELQKASNQGRRCTWEKLSAIKANCGIELALDECVAILNHMHRLKRSAERAAAAAASHGQASSACTLKFSASKRIPSWNCIARENSTGSLEEDLLVDVASTFHQGVGVAGGTSTGRSLRTQRNLHHDGSDSESESVDLNSWTRSGGPLMRTTSANKFIDFVQTLDVDSELTKGFVYHPNSPGSQIGGRDLYNQMSRVTAPDRKSESEFYPRDFQQQHLYRKEDLALPNRIHESHNWEVPEFVQLDCPEKDMDASSSSDSAADYDDDDPSPTNSLHGTASTLGHR</sequence>
<dbReference type="EMBL" id="JAPFFL010000001">
    <property type="protein sequence ID" value="KAJ6749670.1"/>
    <property type="molecule type" value="Genomic_DNA"/>
</dbReference>
<dbReference type="InterPro" id="IPR016035">
    <property type="entry name" value="Acyl_Trfase/lysoPLipase"/>
</dbReference>
<gene>
    <name evidence="2" type="ORF">OIU85_000317</name>
</gene>
<dbReference type="InterPro" id="IPR050301">
    <property type="entry name" value="NTE"/>
</dbReference>